<dbReference type="InterPro" id="IPR020447">
    <property type="entry name" value="IL-9"/>
</dbReference>
<sequence length="138" mass="15717">MNASMLSHILFSCLLLSVQAEYCGVREIIRYVQHLLGDSSVSCPCRQTAVSSCSCLPIPEHGHELACFVDGTKHLMENNKSSNQVITRLYWTFQALLDRNLCKRLAHGDQCQYETKGNVEEFLKKILTTYQEIDKFNV</sequence>
<evidence type="ECO:0008006" key="4">
    <source>
        <dbReference type="Google" id="ProtNLM"/>
    </source>
</evidence>
<organism evidence="2 3">
    <name type="scientific">Cyanistes caeruleus</name>
    <name type="common">Eurasian blue tit</name>
    <name type="synonym">Parus caeruleus</name>
    <dbReference type="NCBI Taxonomy" id="156563"/>
    <lineage>
        <taxon>Eukaryota</taxon>
        <taxon>Metazoa</taxon>
        <taxon>Chordata</taxon>
        <taxon>Craniata</taxon>
        <taxon>Vertebrata</taxon>
        <taxon>Euteleostomi</taxon>
        <taxon>Archelosauria</taxon>
        <taxon>Archosauria</taxon>
        <taxon>Dinosauria</taxon>
        <taxon>Saurischia</taxon>
        <taxon>Theropoda</taxon>
        <taxon>Coelurosauria</taxon>
        <taxon>Aves</taxon>
        <taxon>Neognathae</taxon>
        <taxon>Neoaves</taxon>
        <taxon>Telluraves</taxon>
        <taxon>Australaves</taxon>
        <taxon>Passeriformes</taxon>
        <taxon>Paridae</taxon>
        <taxon>Cyanistes</taxon>
    </lineage>
</organism>
<feature type="signal peptide" evidence="1">
    <location>
        <begin position="1"/>
        <end position="20"/>
    </location>
</feature>
<accession>A0A8C0UM90</accession>
<dbReference type="GO" id="GO:0005140">
    <property type="term" value="F:interleukin-9 receptor binding"/>
    <property type="evidence" value="ECO:0007669"/>
    <property type="project" value="TreeGrafter"/>
</dbReference>
<protein>
    <recommendedName>
        <fullName evidence="4">IL9 protein</fullName>
    </recommendedName>
</protein>
<reference evidence="2" key="1">
    <citation type="submission" date="2025-08" db="UniProtKB">
        <authorList>
            <consortium name="Ensembl"/>
        </authorList>
    </citation>
    <scope>IDENTIFICATION</scope>
</reference>
<dbReference type="AlphaFoldDB" id="A0A8C0UM90"/>
<evidence type="ECO:0000256" key="1">
    <source>
        <dbReference type="SAM" id="SignalP"/>
    </source>
</evidence>
<evidence type="ECO:0000313" key="3">
    <source>
        <dbReference type="Proteomes" id="UP000694410"/>
    </source>
</evidence>
<keyword evidence="3" id="KW-1185">Reference proteome</keyword>
<dbReference type="Proteomes" id="UP000694410">
    <property type="component" value="Unplaced"/>
</dbReference>
<dbReference type="PANTHER" id="PTHR16926">
    <property type="entry name" value="INTERLEUKIN 9"/>
    <property type="match status" value="1"/>
</dbReference>
<dbReference type="PANTHER" id="PTHR16926:SF1">
    <property type="entry name" value="INTERLEUKIN-9"/>
    <property type="match status" value="1"/>
</dbReference>
<keyword evidence="1" id="KW-0732">Signal</keyword>
<dbReference type="Ensembl" id="ENSCCET00000017327.1">
    <property type="protein sequence ID" value="ENSCCEP00000011043.1"/>
    <property type="gene ID" value="ENSCCEG00000010857.1"/>
</dbReference>
<evidence type="ECO:0000313" key="2">
    <source>
        <dbReference type="Ensembl" id="ENSCCEP00000011043.1"/>
    </source>
</evidence>
<name>A0A8C0UM90_CYACU</name>
<reference evidence="2" key="2">
    <citation type="submission" date="2025-09" db="UniProtKB">
        <authorList>
            <consortium name="Ensembl"/>
        </authorList>
    </citation>
    <scope>IDENTIFICATION</scope>
</reference>
<proteinExistence type="predicted"/>
<feature type="chain" id="PRO_5034733767" description="IL9 protein" evidence="1">
    <location>
        <begin position="21"/>
        <end position="138"/>
    </location>
</feature>
<dbReference type="GO" id="GO:0005125">
    <property type="term" value="F:cytokine activity"/>
    <property type="evidence" value="ECO:0007669"/>
    <property type="project" value="TreeGrafter"/>
</dbReference>
<dbReference type="GO" id="GO:0005615">
    <property type="term" value="C:extracellular space"/>
    <property type="evidence" value="ECO:0007669"/>
    <property type="project" value="TreeGrafter"/>
</dbReference>